<organism evidence="1">
    <name type="scientific">Geoglobus ahangari pleomorphic virus 1</name>
    <dbReference type="NCBI Taxonomy" id="3115752"/>
    <lineage>
        <taxon>Viruses</taxon>
        <taxon>Monodnaviria</taxon>
        <taxon>Trapavirae</taxon>
        <taxon>Calorviricota</taxon>
        <taxon>Caminiviricetes</taxon>
        <taxon>Ageovirales</taxon>
        <taxon>Thalassapleoviridae</taxon>
        <taxon>Geogavirus</taxon>
        <taxon>Geogavirus guaymasense</taxon>
    </lineage>
</organism>
<sequence length="149" mass="17125">MLYVECYPDESLAISLGVRKRDVIHAHSKGNVCKKLERTKNSKGMVDEDPGSSQPSYIKSLRVEEEKHDLKLLLDPRNGNYLIVVCPNLEEWIIRTAREAGVDLRRMGLPNDPNRLHKVINSNLDKFEKLLSELQGRSKRLETLRGYLL</sequence>
<evidence type="ECO:0000313" key="1">
    <source>
        <dbReference type="EMBL" id="DBA54653.1"/>
    </source>
</evidence>
<proteinExistence type="predicted"/>
<gene>
    <name evidence="1" type="ORF">GahPV1_gp16</name>
</gene>
<reference evidence="1" key="1">
    <citation type="journal article" date="2024" name="ISME J.">
        <title>Pleomorphic viruses establish stable relationship with marine hyperthermophilic archaea.</title>
        <authorList>
            <person name="Baquero D.P."/>
            <person name="Bignon E.A."/>
            <person name="Krupovic M."/>
        </authorList>
    </citation>
    <scope>NUCLEOTIDE SEQUENCE</scope>
</reference>
<protein>
    <submittedName>
        <fullName evidence="1">Uncharacterized protein</fullName>
    </submittedName>
</protein>
<name>A0AAT9JB21_9VIRU</name>
<dbReference type="EMBL" id="BK065157">
    <property type="protein sequence ID" value="DBA54653.1"/>
    <property type="molecule type" value="Genomic_DNA"/>
</dbReference>
<accession>A0AAT9JB21</accession>